<protein>
    <submittedName>
        <fullName evidence="1">Uncharacterized protein</fullName>
    </submittedName>
</protein>
<organism evidence="1 2">
    <name type="scientific">Lentibacillus salicampi</name>
    <dbReference type="NCBI Taxonomy" id="175306"/>
    <lineage>
        <taxon>Bacteria</taxon>
        <taxon>Bacillati</taxon>
        <taxon>Bacillota</taxon>
        <taxon>Bacilli</taxon>
        <taxon>Bacillales</taxon>
        <taxon>Bacillaceae</taxon>
        <taxon>Lentibacillus</taxon>
    </lineage>
</organism>
<proteinExistence type="predicted"/>
<comment type="caution">
    <text evidence="1">The sequence shown here is derived from an EMBL/GenBank/DDBJ whole genome shotgun (WGS) entry which is preliminary data.</text>
</comment>
<evidence type="ECO:0000313" key="2">
    <source>
        <dbReference type="Proteomes" id="UP000298484"/>
    </source>
</evidence>
<keyword evidence="2" id="KW-1185">Reference proteome</keyword>
<dbReference type="EMBL" id="SRHY01000005">
    <property type="protein sequence ID" value="TFJ93660.1"/>
    <property type="molecule type" value="Genomic_DNA"/>
</dbReference>
<gene>
    <name evidence="1" type="ORF">E4U82_06230</name>
</gene>
<dbReference type="Proteomes" id="UP000298484">
    <property type="component" value="Unassembled WGS sequence"/>
</dbReference>
<reference evidence="1 2" key="1">
    <citation type="submission" date="2019-03" db="EMBL/GenBank/DDBJ databases">
        <title>Genome sequence of Lentibacillus salicampi ATCC BAA-719.</title>
        <authorList>
            <person name="Maclea K.S."/>
            <person name="Simoes Junior M."/>
        </authorList>
    </citation>
    <scope>NUCLEOTIDE SEQUENCE [LARGE SCALE GENOMIC DNA]</scope>
    <source>
        <strain evidence="1 2">ATCC BAA-719</strain>
    </source>
</reference>
<evidence type="ECO:0000313" key="1">
    <source>
        <dbReference type="EMBL" id="TFJ93660.1"/>
    </source>
</evidence>
<dbReference type="AlphaFoldDB" id="A0A4Y9AFC0"/>
<accession>A0A4Y9AFC0</accession>
<name>A0A4Y9AFC0_9BACI</name>
<sequence>MIGAEGRRLLREKQQLKTPRKWFSSEEAEALPAESDCPQRKSSIVYVAVYGFGVNVNNFLEKKS</sequence>